<gene>
    <name evidence="1" type="ORF">YBN1229_v1_0724</name>
</gene>
<dbReference type="Proteomes" id="UP000033187">
    <property type="component" value="Chromosome 1"/>
</dbReference>
<reference evidence="2" key="1">
    <citation type="submission" date="2015-02" db="EMBL/GenBank/DDBJ databases">
        <authorList>
            <person name="Chooi Y.-H."/>
        </authorList>
    </citation>
    <scope>NUCLEOTIDE SEQUENCE [LARGE SCALE GENOMIC DNA]</scope>
    <source>
        <strain evidence="2">strain Y</strain>
    </source>
</reference>
<organism evidence="1 2">
    <name type="scientific">Candidatus Filomicrobium marinum</name>
    <dbReference type="NCBI Taxonomy" id="1608628"/>
    <lineage>
        <taxon>Bacteria</taxon>
        <taxon>Pseudomonadati</taxon>
        <taxon>Pseudomonadota</taxon>
        <taxon>Alphaproteobacteria</taxon>
        <taxon>Hyphomicrobiales</taxon>
        <taxon>Hyphomicrobiaceae</taxon>
        <taxon>Filomicrobium</taxon>
    </lineage>
</organism>
<keyword evidence="2" id="KW-1185">Reference proteome</keyword>
<dbReference type="EMBL" id="LN829119">
    <property type="protein sequence ID" value="CPR16251.1"/>
    <property type="molecule type" value="Genomic_DNA"/>
</dbReference>
<accession>A0A0D6JCE8</accession>
<proteinExistence type="predicted"/>
<evidence type="ECO:0000313" key="2">
    <source>
        <dbReference type="Proteomes" id="UP000033187"/>
    </source>
</evidence>
<dbReference type="KEGG" id="fiy:BN1229_v1_0724"/>
<protein>
    <submittedName>
        <fullName evidence="1">Uncharacterized protein</fullName>
    </submittedName>
</protein>
<sequence>MLTIPSGLVWDLQMARFGAMVGSNPWELPDKMTSAIRLWQQSTAQSKQSVSQMVVTKSLSQA</sequence>
<name>A0A0D6JCE8_9HYPH</name>
<dbReference type="AlphaFoldDB" id="A0A0D6JCE8"/>
<evidence type="ECO:0000313" key="1">
    <source>
        <dbReference type="EMBL" id="CPR16251.1"/>
    </source>
</evidence>